<dbReference type="EMBL" id="JAACLJ010000009">
    <property type="protein sequence ID" value="KAF4580895.1"/>
    <property type="molecule type" value="Genomic_DNA"/>
</dbReference>
<evidence type="ECO:0000313" key="3">
    <source>
        <dbReference type="EMBL" id="KAF4580895.1"/>
    </source>
</evidence>
<evidence type="ECO:0000256" key="2">
    <source>
        <dbReference type="SAM" id="SignalP"/>
    </source>
</evidence>
<feature type="region of interest" description="Disordered" evidence="1">
    <location>
        <begin position="25"/>
        <end position="74"/>
    </location>
</feature>
<keyword evidence="4" id="KW-1185">Reference proteome</keyword>
<feature type="chain" id="PRO_5034980939" evidence="2">
    <location>
        <begin position="18"/>
        <end position="389"/>
    </location>
</feature>
<dbReference type="Proteomes" id="UP000562929">
    <property type="component" value="Unassembled WGS sequence"/>
</dbReference>
<gene>
    <name evidence="3" type="ORF">GQ602_007032</name>
</gene>
<evidence type="ECO:0000313" key="4">
    <source>
        <dbReference type="Proteomes" id="UP000562929"/>
    </source>
</evidence>
<sequence length="389" mass="43083">MKALTILTLACTLAAEATPEWQLFRRGRVSPGGPSYRTPSSSTNQGPKLLKPIFQPTPTEGKPAADHPSSSGYRRFPQRVLEGAEEGGFVIVLDNHEPAMVDFDASDSRLDPLMVASNVVSFHALLTGKGYMVIRLLMAAAACQYDGFPGPDSAFSRWAAWFSHGNGTSTASSSPLLGKFSFWTQEDELTTFTGASSHVGQGTYDETIDRILQALTWKWGERTIACLQMLVYRQGGFDAAFQPIDDDEAGPTRRPGLNLPPYFVCPLCQDGNRVRVLCDLVDRQDSEHDEQQLFSLEPTSTVFDQRACPEYWDSRRQQCVAMARDLTELSTHVCFLDGLQIPCGGGLSARRYLAAEARCRPPAVRDWLEASAECRDLGVWERVWKRVFG</sequence>
<organism evidence="3 4">
    <name type="scientific">Ophiocordyceps camponoti-floridani</name>
    <dbReference type="NCBI Taxonomy" id="2030778"/>
    <lineage>
        <taxon>Eukaryota</taxon>
        <taxon>Fungi</taxon>
        <taxon>Dikarya</taxon>
        <taxon>Ascomycota</taxon>
        <taxon>Pezizomycotina</taxon>
        <taxon>Sordariomycetes</taxon>
        <taxon>Hypocreomycetidae</taxon>
        <taxon>Hypocreales</taxon>
        <taxon>Ophiocordycipitaceae</taxon>
        <taxon>Ophiocordyceps</taxon>
    </lineage>
</organism>
<evidence type="ECO:0000256" key="1">
    <source>
        <dbReference type="SAM" id="MobiDB-lite"/>
    </source>
</evidence>
<feature type="compositionally biased region" description="Polar residues" evidence="1">
    <location>
        <begin position="37"/>
        <end position="46"/>
    </location>
</feature>
<name>A0A8H4VAN0_9HYPO</name>
<dbReference type="AlphaFoldDB" id="A0A8H4VAN0"/>
<comment type="caution">
    <text evidence="3">The sequence shown here is derived from an EMBL/GenBank/DDBJ whole genome shotgun (WGS) entry which is preliminary data.</text>
</comment>
<keyword evidence="2" id="KW-0732">Signal</keyword>
<dbReference type="OrthoDB" id="4915089at2759"/>
<reference evidence="3 4" key="1">
    <citation type="journal article" date="2020" name="G3 (Bethesda)">
        <title>Genetic Underpinnings of Host Manipulation by Ophiocordyceps as Revealed by Comparative Transcriptomics.</title>
        <authorList>
            <person name="Will I."/>
            <person name="Das B."/>
            <person name="Trinh T."/>
            <person name="Brachmann A."/>
            <person name="Ohm R.A."/>
            <person name="de Bekker C."/>
        </authorList>
    </citation>
    <scope>NUCLEOTIDE SEQUENCE [LARGE SCALE GENOMIC DNA]</scope>
    <source>
        <strain evidence="3 4">EC05</strain>
    </source>
</reference>
<proteinExistence type="predicted"/>
<feature type="signal peptide" evidence="2">
    <location>
        <begin position="1"/>
        <end position="17"/>
    </location>
</feature>
<protein>
    <submittedName>
        <fullName evidence="3">Uncharacterized protein</fullName>
    </submittedName>
</protein>
<accession>A0A8H4VAN0</accession>